<feature type="repeat" description="PPR" evidence="2">
    <location>
        <begin position="659"/>
        <end position="693"/>
    </location>
</feature>
<feature type="region of interest" description="Disordered" evidence="3">
    <location>
        <begin position="30"/>
        <end position="52"/>
    </location>
</feature>
<comment type="caution">
    <text evidence="4">The sequence shown here is derived from an EMBL/GenBank/DDBJ whole genome shotgun (WGS) entry which is preliminary data.</text>
</comment>
<evidence type="ECO:0000256" key="3">
    <source>
        <dbReference type="SAM" id="MobiDB-lite"/>
    </source>
</evidence>
<protein>
    <submittedName>
        <fullName evidence="4">Protein Rf1, mitochondrial</fullName>
    </submittedName>
</protein>
<proteinExistence type="predicted"/>
<dbReference type="AlphaFoldDB" id="A0A1Q8RD93"/>
<dbReference type="Proteomes" id="UP000186583">
    <property type="component" value="Unassembled WGS sequence"/>
</dbReference>
<dbReference type="PROSITE" id="PS51375">
    <property type="entry name" value="PPR"/>
    <property type="match status" value="3"/>
</dbReference>
<gene>
    <name evidence="4" type="ORF">CCHL11_09887</name>
</gene>
<dbReference type="EMBL" id="MPGH01000228">
    <property type="protein sequence ID" value="OLN82219.1"/>
    <property type="molecule type" value="Genomic_DNA"/>
</dbReference>
<dbReference type="InterPro" id="IPR011990">
    <property type="entry name" value="TPR-like_helical_dom_sf"/>
</dbReference>
<dbReference type="OrthoDB" id="185373at2759"/>
<keyword evidence="1" id="KW-0677">Repeat</keyword>
<evidence type="ECO:0000313" key="4">
    <source>
        <dbReference type="EMBL" id="OLN82219.1"/>
    </source>
</evidence>
<evidence type="ECO:0000256" key="2">
    <source>
        <dbReference type="PROSITE-ProRule" id="PRU00708"/>
    </source>
</evidence>
<dbReference type="NCBIfam" id="TIGR00756">
    <property type="entry name" value="PPR"/>
    <property type="match status" value="1"/>
</dbReference>
<organism evidence="4 5">
    <name type="scientific">Colletotrichum chlorophyti</name>
    <dbReference type="NCBI Taxonomy" id="708187"/>
    <lineage>
        <taxon>Eukaryota</taxon>
        <taxon>Fungi</taxon>
        <taxon>Dikarya</taxon>
        <taxon>Ascomycota</taxon>
        <taxon>Pezizomycotina</taxon>
        <taxon>Sordariomycetes</taxon>
        <taxon>Hypocreomycetidae</taxon>
        <taxon>Glomerellales</taxon>
        <taxon>Glomerellaceae</taxon>
        <taxon>Colletotrichum</taxon>
    </lineage>
</organism>
<feature type="region of interest" description="Disordered" evidence="3">
    <location>
        <begin position="74"/>
        <end position="109"/>
    </location>
</feature>
<feature type="repeat" description="PPR" evidence="2">
    <location>
        <begin position="389"/>
        <end position="423"/>
    </location>
</feature>
<evidence type="ECO:0000256" key="1">
    <source>
        <dbReference type="ARBA" id="ARBA00022737"/>
    </source>
</evidence>
<name>A0A1Q8RD93_9PEZI</name>
<dbReference type="Pfam" id="PF13812">
    <property type="entry name" value="PPR_3"/>
    <property type="match status" value="2"/>
</dbReference>
<evidence type="ECO:0000313" key="5">
    <source>
        <dbReference type="Proteomes" id="UP000186583"/>
    </source>
</evidence>
<reference evidence="4 5" key="1">
    <citation type="submission" date="2016-11" db="EMBL/GenBank/DDBJ databases">
        <title>Draft Genome Assembly of Colletotrichum chlorophyti a pathogen of herbaceous plants.</title>
        <authorList>
            <person name="Gan P."/>
            <person name="Narusaka M."/>
            <person name="Tsushima A."/>
            <person name="Narusaka Y."/>
            <person name="Takano Y."/>
            <person name="Shirasu K."/>
        </authorList>
    </citation>
    <scope>NUCLEOTIDE SEQUENCE [LARGE SCALE GENOMIC DNA]</scope>
    <source>
        <strain evidence="4 5">NTL11</strain>
    </source>
</reference>
<dbReference type="PANTHER" id="PTHR47941">
    <property type="entry name" value="PENTATRICOPEPTIDE REPEAT-CONTAINING PROTEIN 3, MITOCHONDRIAL"/>
    <property type="match status" value="1"/>
</dbReference>
<dbReference type="Gene3D" id="1.25.40.10">
    <property type="entry name" value="Tetratricopeptide repeat domain"/>
    <property type="match status" value="2"/>
</dbReference>
<feature type="repeat" description="PPR" evidence="2">
    <location>
        <begin position="694"/>
        <end position="728"/>
    </location>
</feature>
<dbReference type="STRING" id="708187.A0A1Q8RD93"/>
<dbReference type="InterPro" id="IPR002885">
    <property type="entry name" value="PPR_rpt"/>
</dbReference>
<accession>A0A1Q8RD93</accession>
<keyword evidence="5" id="KW-1185">Reference proteome</keyword>
<sequence>MSHSFICRPCLQRIQQHGRRSFISRTAQLHSEARHASPSANPELSKIRKVEPKNLGPDPYIEWIKRPFHRPGSRAQSVKRVEADAVATPRGSGRRVRKPAPVREAKAVTTSGDLDPWEQELARERVSRYQEYGYVRHHFSKAELDQFADWKDDFIKLMEFTACGASYKIPPGLDWILSRETVEQAISAWDSWTAQKRTERWHILMFSTLWSCPDRALAVLRATTQNFTPPGYAVKDAVHFLAKWQSRLYGQEHTNHASSLCDLLIEFVNETPSNHIRLRQNTIYSICKSVDIDRVESLYHCLVGKGHKLHAHTLLHLASQFAHHQTHRELALQLAIQAIEFNGADLNSKQWSSLCTSILTIKPEDVKKNEDFSAADAFGLLLEHGFVPNMVNYTAVIRSLCLTSQVWTAWEVFQVMRRHHIEPDSVIWSTLLDGGKRALSASTIERVVQGVAAHDAIDVPFLNDLLFSVLHFSEAEARDRQKSRPGAVPAFGPMLHFYAKVFPLAPLQALVPMDLTRYLDASNGMELPADWELPRQLFPALDTAMSAVPEKLNPTGATLGIMFIAYVKSLSQPINLISLYAYFRQLVSNGSPVATNFVREKGTFVYDAVIKALCEHPGMLRAALDIIGDMLKDTLEERNKGTGGSAADAATAPLHPPPSVYTWSILVHGFMFHKEKASGERILTTMRQHGVEPNLVTWNTLVAGYARNQDVNKTVQSLQRLEAAGLEADDYTLRAFSRLVNKEAALRKMEATIDSRKRFQDARAMVMPDATGGLQI</sequence>